<name>A0ABD1DYK0_CULPP</name>
<dbReference type="SUPFAM" id="SSF56436">
    <property type="entry name" value="C-type lectin-like"/>
    <property type="match status" value="1"/>
</dbReference>
<feature type="signal peptide" evidence="1">
    <location>
        <begin position="1"/>
        <end position="19"/>
    </location>
</feature>
<accession>A0ABD1DYK0</accession>
<dbReference type="InterPro" id="IPR001304">
    <property type="entry name" value="C-type_lectin-like"/>
</dbReference>
<dbReference type="CDD" id="cd00037">
    <property type="entry name" value="CLECT"/>
    <property type="match status" value="1"/>
</dbReference>
<reference evidence="3 4" key="1">
    <citation type="submission" date="2024-05" db="EMBL/GenBank/DDBJ databases">
        <title>Culex pipiens pipiens assembly and annotation.</title>
        <authorList>
            <person name="Alout H."/>
            <person name="Durand T."/>
        </authorList>
    </citation>
    <scope>NUCLEOTIDE SEQUENCE [LARGE SCALE GENOMIC DNA]</scope>
    <source>
        <strain evidence="3">HA-2024</strain>
        <tissue evidence="3">Whole body</tissue>
    </source>
</reference>
<sequence>MRGAIFLGVLALSVAVSTGFGPKAECEEKAEFVIPNFKANWFKAMEYCHYLGLKLTRVRSAEDQLRIEVAINGTDKGVDTEFWTGGNDLGDRRNFHWYSTGGRITWFNWFDVESGYHERRNYVDQADGSCIFLGYQKSDDLWKWGLGSYENGRYFICERNLS</sequence>
<keyword evidence="4" id="KW-1185">Reference proteome</keyword>
<dbReference type="PROSITE" id="PS50041">
    <property type="entry name" value="C_TYPE_LECTIN_2"/>
    <property type="match status" value="1"/>
</dbReference>
<comment type="caution">
    <text evidence="3">The sequence shown here is derived from an EMBL/GenBank/DDBJ whole genome shotgun (WGS) entry which is preliminary data.</text>
</comment>
<evidence type="ECO:0000259" key="2">
    <source>
        <dbReference type="PROSITE" id="PS50041"/>
    </source>
</evidence>
<evidence type="ECO:0000313" key="4">
    <source>
        <dbReference type="Proteomes" id="UP001562425"/>
    </source>
</evidence>
<feature type="chain" id="PRO_5044742699" description="C-type lectin domain-containing protein" evidence="1">
    <location>
        <begin position="20"/>
        <end position="162"/>
    </location>
</feature>
<evidence type="ECO:0000313" key="3">
    <source>
        <dbReference type="EMBL" id="KAL1404763.1"/>
    </source>
</evidence>
<proteinExistence type="predicted"/>
<dbReference type="Pfam" id="PF00059">
    <property type="entry name" value="Lectin_C"/>
    <property type="match status" value="1"/>
</dbReference>
<dbReference type="Proteomes" id="UP001562425">
    <property type="component" value="Unassembled WGS sequence"/>
</dbReference>
<dbReference type="AlphaFoldDB" id="A0ABD1DYK0"/>
<dbReference type="EMBL" id="JBEHCU010000036">
    <property type="protein sequence ID" value="KAL1404763.1"/>
    <property type="molecule type" value="Genomic_DNA"/>
</dbReference>
<feature type="domain" description="C-type lectin" evidence="2">
    <location>
        <begin position="40"/>
        <end position="158"/>
    </location>
</feature>
<protein>
    <recommendedName>
        <fullName evidence="2">C-type lectin domain-containing protein</fullName>
    </recommendedName>
</protein>
<organism evidence="3 4">
    <name type="scientific">Culex pipiens pipiens</name>
    <name type="common">Northern house mosquito</name>
    <dbReference type="NCBI Taxonomy" id="38569"/>
    <lineage>
        <taxon>Eukaryota</taxon>
        <taxon>Metazoa</taxon>
        <taxon>Ecdysozoa</taxon>
        <taxon>Arthropoda</taxon>
        <taxon>Hexapoda</taxon>
        <taxon>Insecta</taxon>
        <taxon>Pterygota</taxon>
        <taxon>Neoptera</taxon>
        <taxon>Endopterygota</taxon>
        <taxon>Diptera</taxon>
        <taxon>Nematocera</taxon>
        <taxon>Culicoidea</taxon>
        <taxon>Culicidae</taxon>
        <taxon>Culicinae</taxon>
        <taxon>Culicini</taxon>
        <taxon>Culex</taxon>
        <taxon>Culex</taxon>
    </lineage>
</organism>
<dbReference type="Gene3D" id="3.10.100.10">
    <property type="entry name" value="Mannose-Binding Protein A, subunit A"/>
    <property type="match status" value="1"/>
</dbReference>
<dbReference type="InterPro" id="IPR016187">
    <property type="entry name" value="CTDL_fold"/>
</dbReference>
<evidence type="ECO:0000256" key="1">
    <source>
        <dbReference type="SAM" id="SignalP"/>
    </source>
</evidence>
<keyword evidence="1" id="KW-0732">Signal</keyword>
<gene>
    <name evidence="3" type="ORF">pipiens_018724</name>
</gene>
<dbReference type="InterPro" id="IPR016186">
    <property type="entry name" value="C-type_lectin-like/link_sf"/>
</dbReference>